<dbReference type="EMBL" id="JBHSGR010000020">
    <property type="protein sequence ID" value="MFC4695183.1"/>
    <property type="molecule type" value="Genomic_DNA"/>
</dbReference>
<evidence type="ECO:0000313" key="3">
    <source>
        <dbReference type="Proteomes" id="UP001596025"/>
    </source>
</evidence>
<dbReference type="InterPro" id="IPR052018">
    <property type="entry name" value="PHP_domain"/>
</dbReference>
<comment type="caution">
    <text evidence="2">The sequence shown here is derived from an EMBL/GenBank/DDBJ whole genome shotgun (WGS) entry which is preliminary data.</text>
</comment>
<dbReference type="InterPro" id="IPR003141">
    <property type="entry name" value="Pol/His_phosphatase_N"/>
</dbReference>
<dbReference type="SMART" id="SM00481">
    <property type="entry name" value="POLIIIAc"/>
    <property type="match status" value="1"/>
</dbReference>
<reference evidence="3" key="1">
    <citation type="journal article" date="2019" name="Int. J. Syst. Evol. Microbiol.">
        <title>The Global Catalogue of Microorganisms (GCM) 10K type strain sequencing project: providing services to taxonomists for standard genome sequencing and annotation.</title>
        <authorList>
            <consortium name="The Broad Institute Genomics Platform"/>
            <consortium name="The Broad Institute Genome Sequencing Center for Infectious Disease"/>
            <person name="Wu L."/>
            <person name="Ma J."/>
        </authorList>
    </citation>
    <scope>NUCLEOTIDE SEQUENCE [LARGE SCALE GENOMIC DNA]</scope>
    <source>
        <strain evidence="3">CCUG 62763</strain>
    </source>
</reference>
<dbReference type="InterPro" id="IPR004013">
    <property type="entry name" value="PHP_dom"/>
</dbReference>
<protein>
    <submittedName>
        <fullName evidence="2">PHP domain-containing protein</fullName>
    </submittedName>
</protein>
<name>A0ABV9LM41_9ACTN</name>
<dbReference type="InterPro" id="IPR016195">
    <property type="entry name" value="Pol/histidinol_Pase-like"/>
</dbReference>
<gene>
    <name evidence="2" type="ORF">ACFO3M_17420</name>
</gene>
<evidence type="ECO:0000259" key="1">
    <source>
        <dbReference type="SMART" id="SM00481"/>
    </source>
</evidence>
<dbReference type="RefSeq" id="WP_387991586.1">
    <property type="nucleotide sequence ID" value="NZ_JBHSGR010000020.1"/>
</dbReference>
<feature type="domain" description="Polymerase/histidinol phosphatase N-terminal" evidence="1">
    <location>
        <begin position="3"/>
        <end position="67"/>
    </location>
</feature>
<dbReference type="Pfam" id="PF02811">
    <property type="entry name" value="PHP"/>
    <property type="match status" value="1"/>
</dbReference>
<proteinExistence type="predicted"/>
<sequence length="291" mass="30238">MRIDLHTHSSVSDGTDTPARLLAAARAAGLDVVALTDHDTTDGWAAAAAARPEGLTVVPGLELSARWFPAEGRPVSVHLLAYLFDPDHPELAGELRRLREERLTRGQRMVAALAAAGYPVEWQRVLDSSGGAVVGRPHVARALVEAGVVASVEQAFTTLLHQGGPYHVTKADTDVLEGIRLVRAAGGVPVFAHGLATRRGRVVDDAAIAAMADAGLVGLEVDHPDHDPAQREHLRGLAADLGLLVTGSSDHHGANKATPLGACTTDPEQYEALVAASTGSVPLADRGAVAG</sequence>
<organism evidence="2 3">
    <name type="scientific">Geodermatophilus arenarius</name>
    <dbReference type="NCBI Taxonomy" id="1137990"/>
    <lineage>
        <taxon>Bacteria</taxon>
        <taxon>Bacillati</taxon>
        <taxon>Actinomycetota</taxon>
        <taxon>Actinomycetes</taxon>
        <taxon>Geodermatophilales</taxon>
        <taxon>Geodermatophilaceae</taxon>
        <taxon>Geodermatophilus</taxon>
    </lineage>
</organism>
<dbReference type="Proteomes" id="UP001596025">
    <property type="component" value="Unassembled WGS sequence"/>
</dbReference>
<accession>A0ABV9LM41</accession>
<dbReference type="Gene3D" id="3.20.20.140">
    <property type="entry name" value="Metal-dependent hydrolases"/>
    <property type="match status" value="1"/>
</dbReference>
<dbReference type="Gene3D" id="1.10.150.650">
    <property type="match status" value="1"/>
</dbReference>
<dbReference type="SUPFAM" id="SSF89550">
    <property type="entry name" value="PHP domain-like"/>
    <property type="match status" value="1"/>
</dbReference>
<evidence type="ECO:0000313" key="2">
    <source>
        <dbReference type="EMBL" id="MFC4695183.1"/>
    </source>
</evidence>
<dbReference type="PANTHER" id="PTHR42924">
    <property type="entry name" value="EXONUCLEASE"/>
    <property type="match status" value="1"/>
</dbReference>
<keyword evidence="3" id="KW-1185">Reference proteome</keyword>
<dbReference type="PANTHER" id="PTHR42924:SF3">
    <property type="entry name" value="POLYMERASE_HISTIDINOL PHOSPHATASE N-TERMINAL DOMAIN-CONTAINING PROTEIN"/>
    <property type="match status" value="1"/>
</dbReference>
<dbReference type="CDD" id="cd07438">
    <property type="entry name" value="PHP_HisPPase_AMP"/>
    <property type="match status" value="1"/>
</dbReference>